<dbReference type="RefSeq" id="WP_178368036.1">
    <property type="nucleotide sequence ID" value="NZ_JACADJ010000087.1"/>
</dbReference>
<feature type="signal peptide" evidence="1">
    <location>
        <begin position="1"/>
        <end position="26"/>
    </location>
</feature>
<dbReference type="EMBL" id="JACADJ010000087">
    <property type="protein sequence ID" value="NWH06581.1"/>
    <property type="molecule type" value="Genomic_DNA"/>
</dbReference>
<dbReference type="AlphaFoldDB" id="A0A850T657"/>
<reference evidence="2 3" key="1">
    <citation type="submission" date="2020-06" db="EMBL/GenBank/DDBJ databases">
        <title>High-quality draft genome of sulfate reducer Desulfobacter latus type strain AcrS2 isolated from marine sediment.</title>
        <authorList>
            <person name="Hoppe M."/>
            <person name="Larsen C.K."/>
            <person name="Marshall I.P.G."/>
            <person name="Schramm A."/>
            <person name="Marietou A.G."/>
        </authorList>
    </citation>
    <scope>NUCLEOTIDE SEQUENCE [LARGE SCALE GENOMIC DNA]</scope>
    <source>
        <strain evidence="2 3">AcRS2</strain>
    </source>
</reference>
<keyword evidence="3" id="KW-1185">Reference proteome</keyword>
<proteinExistence type="predicted"/>
<sequence>MQQFKQTIIYPVIFFSLLGMAGAAAGAPVINLFPSDVQEHISHTGTMAKDMETALKGIIEKLDTQTKLYREIGCDNSDDPGCLEIKKQIGDHYKEMLEIMESSLPEMKQTVAATGRGIEKRIKKELGRKISPAGIQKLLSGSARPKVVKSRVSLSSRFARYYEMIKAGGGSSIASLASEIYLDSHAVMETIDLMTQEIQRQKMVIVVEGQWGTVTPEMVSMVNTVKEIVFGEFDDTPVLPAMAAGPEAEGTFGSELDMD</sequence>
<evidence type="ECO:0000256" key="1">
    <source>
        <dbReference type="SAM" id="SignalP"/>
    </source>
</evidence>
<comment type="caution">
    <text evidence="2">The sequence shown here is derived from an EMBL/GenBank/DDBJ whole genome shotgun (WGS) entry which is preliminary data.</text>
</comment>
<protein>
    <submittedName>
        <fullName evidence="2">Uncharacterized protein</fullName>
    </submittedName>
</protein>
<feature type="chain" id="PRO_5032942471" evidence="1">
    <location>
        <begin position="27"/>
        <end position="259"/>
    </location>
</feature>
<evidence type="ECO:0000313" key="3">
    <source>
        <dbReference type="Proteomes" id="UP000553343"/>
    </source>
</evidence>
<keyword evidence="1" id="KW-0732">Signal</keyword>
<name>A0A850T657_9BACT</name>
<organism evidence="2 3">
    <name type="scientific">Desulfobacter latus</name>
    <dbReference type="NCBI Taxonomy" id="2292"/>
    <lineage>
        <taxon>Bacteria</taxon>
        <taxon>Pseudomonadati</taxon>
        <taxon>Thermodesulfobacteriota</taxon>
        <taxon>Desulfobacteria</taxon>
        <taxon>Desulfobacterales</taxon>
        <taxon>Desulfobacteraceae</taxon>
        <taxon>Desulfobacter</taxon>
    </lineage>
</organism>
<accession>A0A850T657</accession>
<evidence type="ECO:0000313" key="2">
    <source>
        <dbReference type="EMBL" id="NWH06581.1"/>
    </source>
</evidence>
<dbReference type="Proteomes" id="UP000553343">
    <property type="component" value="Unassembled WGS sequence"/>
</dbReference>
<gene>
    <name evidence="2" type="ORF">HXW94_16580</name>
</gene>